<accession>A0ABX8ABG6</accession>
<comment type="subcellular location">
    <subcellularLocation>
        <location evidence="1 6">Cell membrane</location>
        <topology evidence="1 6">Multi-pass membrane protein</topology>
    </subcellularLocation>
</comment>
<evidence type="ECO:0000259" key="7">
    <source>
        <dbReference type="Pfam" id="PF09335"/>
    </source>
</evidence>
<evidence type="ECO:0000256" key="3">
    <source>
        <dbReference type="ARBA" id="ARBA00022692"/>
    </source>
</evidence>
<evidence type="ECO:0000256" key="5">
    <source>
        <dbReference type="ARBA" id="ARBA00023136"/>
    </source>
</evidence>
<comment type="similarity">
    <text evidence="6">Belongs to the TVP38/TMEM64 family.</text>
</comment>
<evidence type="ECO:0000313" key="9">
    <source>
        <dbReference type="Proteomes" id="UP000682843"/>
    </source>
</evidence>
<dbReference type="PANTHER" id="PTHR12677">
    <property type="entry name" value="GOLGI APPARATUS MEMBRANE PROTEIN TVP38-RELATED"/>
    <property type="match status" value="1"/>
</dbReference>
<evidence type="ECO:0000256" key="4">
    <source>
        <dbReference type="ARBA" id="ARBA00022989"/>
    </source>
</evidence>
<evidence type="ECO:0000256" key="2">
    <source>
        <dbReference type="ARBA" id="ARBA00022475"/>
    </source>
</evidence>
<dbReference type="Pfam" id="PF09335">
    <property type="entry name" value="VTT_dom"/>
    <property type="match status" value="1"/>
</dbReference>
<dbReference type="RefSeq" id="WP_211912685.1">
    <property type="nucleotide sequence ID" value="NZ_CP036498.1"/>
</dbReference>
<feature type="domain" description="VTT" evidence="7">
    <location>
        <begin position="36"/>
        <end position="153"/>
    </location>
</feature>
<dbReference type="Proteomes" id="UP000682843">
    <property type="component" value="Chromosome"/>
</dbReference>
<keyword evidence="3 6" id="KW-0812">Transmembrane</keyword>
<keyword evidence="2 6" id="KW-1003">Cell membrane</keyword>
<evidence type="ECO:0000256" key="6">
    <source>
        <dbReference type="RuleBase" id="RU366058"/>
    </source>
</evidence>
<keyword evidence="9" id="KW-1185">Reference proteome</keyword>
<feature type="transmembrane region" description="Helical" evidence="6">
    <location>
        <begin position="54"/>
        <end position="76"/>
    </location>
</feature>
<dbReference type="InterPro" id="IPR032816">
    <property type="entry name" value="VTT_dom"/>
</dbReference>
<name>A0ABX8ABG6_9BRAD</name>
<sequence>MLSERIVQWLGSWGHLDLPAAGVLAALVVASSFLPFPRTFVFIGAGAAFGMRSLLVILPVAAVASVLAALLARHVLRNWVERQIEKRATWRLIAQAVNDEGWRIMALMRFFGPMPNSAQNYLFGLTKIGLLPYFLITTICTMPQLVFFNYLGASGRALLLEDGSSLKRGLIVAAAVSMAAIVFLVSRRVRAILARKTGVVCAGPVCGEQIVQN</sequence>
<dbReference type="PANTHER" id="PTHR12677:SF59">
    <property type="entry name" value="GOLGI APPARATUS MEMBRANE PROTEIN TVP38-RELATED"/>
    <property type="match status" value="1"/>
</dbReference>
<protein>
    <recommendedName>
        <fullName evidence="6">TVP38/TMEM64 family membrane protein</fullName>
    </recommendedName>
</protein>
<dbReference type="EMBL" id="CP036498">
    <property type="protein sequence ID" value="QUS39140.1"/>
    <property type="molecule type" value="Genomic_DNA"/>
</dbReference>
<evidence type="ECO:0000313" key="8">
    <source>
        <dbReference type="EMBL" id="QUS39140.1"/>
    </source>
</evidence>
<organism evidence="8 9">
    <name type="scientific">Tardiphaga alba</name>
    <dbReference type="NCBI Taxonomy" id="340268"/>
    <lineage>
        <taxon>Bacteria</taxon>
        <taxon>Pseudomonadati</taxon>
        <taxon>Pseudomonadota</taxon>
        <taxon>Alphaproteobacteria</taxon>
        <taxon>Hyphomicrobiales</taxon>
        <taxon>Nitrobacteraceae</taxon>
        <taxon>Tardiphaga</taxon>
    </lineage>
</organism>
<keyword evidence="5 6" id="KW-0472">Membrane</keyword>
<feature type="transmembrane region" description="Helical" evidence="6">
    <location>
        <begin position="130"/>
        <end position="150"/>
    </location>
</feature>
<comment type="caution">
    <text evidence="6">Lacks conserved residue(s) required for the propagation of feature annotation.</text>
</comment>
<keyword evidence="4 6" id="KW-1133">Transmembrane helix</keyword>
<feature type="transmembrane region" description="Helical" evidence="6">
    <location>
        <begin position="12"/>
        <end position="34"/>
    </location>
</feature>
<evidence type="ECO:0000256" key="1">
    <source>
        <dbReference type="ARBA" id="ARBA00004651"/>
    </source>
</evidence>
<reference evidence="8 9" key="1">
    <citation type="submission" date="2019-02" db="EMBL/GenBank/DDBJ databases">
        <title>Emended description of the genus Rhodopseudomonas and description of Rhodopseudomonas albus sp. nov., a non-phototrophic, heavy-metal-tolerant bacterium isolated from garden soil.</title>
        <authorList>
            <person name="Bao Z."/>
            <person name="Cao W.W."/>
            <person name="Sato Y."/>
            <person name="Nishizawa T."/>
            <person name="Zhao J."/>
            <person name="Guo Y."/>
            <person name="Ohta H."/>
        </authorList>
    </citation>
    <scope>NUCLEOTIDE SEQUENCE [LARGE SCALE GENOMIC DNA]</scope>
    <source>
        <strain evidence="8 9">SK50-23</strain>
    </source>
</reference>
<proteinExistence type="inferred from homology"/>
<dbReference type="InterPro" id="IPR015414">
    <property type="entry name" value="TMEM64"/>
</dbReference>
<gene>
    <name evidence="8" type="ORF">RPMA_10035</name>
</gene>
<feature type="transmembrane region" description="Helical" evidence="6">
    <location>
        <begin position="170"/>
        <end position="186"/>
    </location>
</feature>